<keyword evidence="2" id="KW-0378">Hydrolase</keyword>
<accession>A0A7W7GMJ7</accession>
<evidence type="ECO:0000259" key="1">
    <source>
        <dbReference type="Pfam" id="PF01738"/>
    </source>
</evidence>
<dbReference type="Proteomes" id="UP000540191">
    <property type="component" value="Unassembled WGS sequence"/>
</dbReference>
<dbReference type="InterPro" id="IPR029058">
    <property type="entry name" value="AB_hydrolase_fold"/>
</dbReference>
<gene>
    <name evidence="2" type="ORF">HDA30_000386</name>
</gene>
<evidence type="ECO:0000313" key="2">
    <source>
        <dbReference type="EMBL" id="MBB4734878.1"/>
    </source>
</evidence>
<proteinExistence type="predicted"/>
<comment type="caution">
    <text evidence="2">The sequence shown here is derived from an EMBL/GenBank/DDBJ whole genome shotgun (WGS) entry which is preliminary data.</text>
</comment>
<dbReference type="RefSeq" id="WP_184240953.1">
    <property type="nucleotide sequence ID" value="NZ_JACHNA010000001.1"/>
</dbReference>
<dbReference type="AlphaFoldDB" id="A0A7W7GMJ7"/>
<organism evidence="2 3">
    <name type="scientific">Micrococcus cohnii</name>
    <dbReference type="NCBI Taxonomy" id="993416"/>
    <lineage>
        <taxon>Bacteria</taxon>
        <taxon>Bacillati</taxon>
        <taxon>Actinomycetota</taxon>
        <taxon>Actinomycetes</taxon>
        <taxon>Micrococcales</taxon>
        <taxon>Micrococcaceae</taxon>
        <taxon>Micrococcus</taxon>
    </lineage>
</organism>
<dbReference type="SUPFAM" id="SSF53474">
    <property type="entry name" value="alpha/beta-Hydrolases"/>
    <property type="match status" value="1"/>
</dbReference>
<dbReference type="GO" id="GO:0016787">
    <property type="term" value="F:hydrolase activity"/>
    <property type="evidence" value="ECO:0007669"/>
    <property type="project" value="UniProtKB-KW"/>
</dbReference>
<keyword evidence="3" id="KW-1185">Reference proteome</keyword>
<reference evidence="2 3" key="1">
    <citation type="submission" date="2020-08" db="EMBL/GenBank/DDBJ databases">
        <title>Sequencing the genomes of 1000 actinobacteria strains.</title>
        <authorList>
            <person name="Klenk H.-P."/>
        </authorList>
    </citation>
    <scope>NUCLEOTIDE SEQUENCE [LARGE SCALE GENOMIC DNA]</scope>
    <source>
        <strain evidence="2 3">DSM 23974</strain>
    </source>
</reference>
<protein>
    <submittedName>
        <fullName evidence="2">Dienelactone hydrolase</fullName>
    </submittedName>
</protein>
<feature type="domain" description="Dienelactone hydrolase" evidence="1">
    <location>
        <begin position="4"/>
        <end position="190"/>
    </location>
</feature>
<dbReference type="Gene3D" id="3.40.50.1820">
    <property type="entry name" value="alpha/beta hydrolase"/>
    <property type="match status" value="1"/>
</dbReference>
<dbReference type="EMBL" id="JACHNA010000001">
    <property type="protein sequence ID" value="MBB4734878.1"/>
    <property type="molecule type" value="Genomic_DNA"/>
</dbReference>
<name>A0A7W7GMJ7_9MICC</name>
<dbReference type="Pfam" id="PF01738">
    <property type="entry name" value="DLH"/>
    <property type="match status" value="1"/>
</dbReference>
<evidence type="ECO:0000313" key="3">
    <source>
        <dbReference type="Proteomes" id="UP000540191"/>
    </source>
</evidence>
<dbReference type="InterPro" id="IPR002925">
    <property type="entry name" value="Dienelactn_hydro"/>
</dbReference>
<sequence>MAQIILVHHARGLTDGVRALAEQIAAGGHTVHTPDLYDGRVFDTDDAGLAHLEALGDEFLARGIAAAAEHRSASVIAGIGAGLRPAFKAAQTVPAFRACIGVSAALPLNAYAPLWMPHVALQLHLASRDRHVIDAALPLARSYAATAEKPDNPADLFEYDTDAHLFMDTTDPGYDPALTETLVRRIHELLA</sequence>